<protein>
    <submittedName>
        <fullName evidence="1">Uncharacterized protein</fullName>
    </submittedName>
</protein>
<gene>
    <name evidence="1" type="ORF">D6850_17410</name>
</gene>
<dbReference type="RefSeq" id="WP_121168897.1">
    <property type="nucleotide sequence ID" value="NZ_RAPE01000007.1"/>
</dbReference>
<dbReference type="Proteomes" id="UP000281128">
    <property type="component" value="Unassembled WGS sequence"/>
</dbReference>
<name>A0A3A8AQ97_9RHOB</name>
<evidence type="ECO:0000313" key="1">
    <source>
        <dbReference type="EMBL" id="RKF12452.1"/>
    </source>
</evidence>
<dbReference type="AlphaFoldDB" id="A0A3A8AQ97"/>
<evidence type="ECO:0000313" key="2">
    <source>
        <dbReference type="Proteomes" id="UP000281128"/>
    </source>
</evidence>
<sequence length="93" mass="10055">MDYPAICREAFALVDDIGNGAFNNEFSERGTLATTVEVAMPVLAIFRQLNPDDPNSITDAQSRLFKIASAEQGVFSRYPALAAFALGESIVVQ</sequence>
<dbReference type="OrthoDB" id="7859545at2"/>
<proteinExistence type="predicted"/>
<organism evidence="1 2">
    <name type="scientific">Roseovarius spongiae</name>
    <dbReference type="NCBI Taxonomy" id="2320272"/>
    <lineage>
        <taxon>Bacteria</taxon>
        <taxon>Pseudomonadati</taxon>
        <taxon>Pseudomonadota</taxon>
        <taxon>Alphaproteobacteria</taxon>
        <taxon>Rhodobacterales</taxon>
        <taxon>Roseobacteraceae</taxon>
        <taxon>Roseovarius</taxon>
    </lineage>
</organism>
<comment type="caution">
    <text evidence="1">The sequence shown here is derived from an EMBL/GenBank/DDBJ whole genome shotgun (WGS) entry which is preliminary data.</text>
</comment>
<reference evidence="1 2" key="1">
    <citation type="submission" date="2018-09" db="EMBL/GenBank/DDBJ databases">
        <title>Roseovarius spongiae sp. nov., isolated from a marine sponge.</title>
        <authorList>
            <person name="Zhuang L."/>
            <person name="Luo L."/>
        </authorList>
    </citation>
    <scope>NUCLEOTIDE SEQUENCE [LARGE SCALE GENOMIC DNA]</scope>
    <source>
        <strain evidence="1 2">HN-E21</strain>
    </source>
</reference>
<dbReference type="EMBL" id="RAPE01000007">
    <property type="protein sequence ID" value="RKF12452.1"/>
    <property type="molecule type" value="Genomic_DNA"/>
</dbReference>
<keyword evidence="2" id="KW-1185">Reference proteome</keyword>
<accession>A0A3A8AQ97</accession>